<protein>
    <submittedName>
        <fullName evidence="2">Uncharacterized protein</fullName>
    </submittedName>
</protein>
<organism evidence="2 3">
    <name type="scientific">Tardiphaga robiniae</name>
    <dbReference type="NCBI Taxonomy" id="943830"/>
    <lineage>
        <taxon>Bacteria</taxon>
        <taxon>Pseudomonadati</taxon>
        <taxon>Pseudomonadota</taxon>
        <taxon>Alphaproteobacteria</taxon>
        <taxon>Hyphomicrobiales</taxon>
        <taxon>Nitrobacteraceae</taxon>
        <taxon>Tardiphaga</taxon>
    </lineage>
</organism>
<proteinExistence type="predicted"/>
<feature type="transmembrane region" description="Helical" evidence="1">
    <location>
        <begin position="60"/>
        <end position="80"/>
    </location>
</feature>
<feature type="transmembrane region" description="Helical" evidence="1">
    <location>
        <begin position="206"/>
        <end position="226"/>
    </location>
</feature>
<feature type="transmembrane region" description="Helical" evidence="1">
    <location>
        <begin position="246"/>
        <end position="266"/>
    </location>
</feature>
<dbReference type="EMBL" id="CP050292">
    <property type="protein sequence ID" value="QND72803.1"/>
    <property type="molecule type" value="Genomic_DNA"/>
</dbReference>
<feature type="transmembrane region" description="Helical" evidence="1">
    <location>
        <begin position="315"/>
        <end position="335"/>
    </location>
</feature>
<feature type="transmembrane region" description="Helical" evidence="1">
    <location>
        <begin position="150"/>
        <end position="169"/>
    </location>
</feature>
<reference evidence="3" key="1">
    <citation type="journal article" date="2020" name="Mol. Plant Microbe">
        <title>Rhizobial microsymbionts of the narrowly endemic Oxytropis species growing in Kamchatka are characterized by significant genetic diversity and possess a set of genes that are associated with T3SS and T6SS secretion systems and can affect the development of symbiosis.</title>
        <authorList>
            <person name="Safronova V."/>
            <person name="Guro P."/>
            <person name="Sazanova A."/>
            <person name="Kuznetsova I."/>
            <person name="Belimov A."/>
            <person name="Yakubov V."/>
            <person name="Chirak E."/>
            <person name="Afonin A."/>
            <person name="Gogolev Y."/>
            <person name="Andronov E."/>
            <person name="Tikhonovich I."/>
        </authorList>
    </citation>
    <scope>NUCLEOTIDE SEQUENCE [LARGE SCALE GENOMIC DNA]</scope>
    <source>
        <strain evidence="3">581</strain>
    </source>
</reference>
<keyword evidence="1" id="KW-0812">Transmembrane</keyword>
<dbReference type="AlphaFoldDB" id="A0A7G6U1C1"/>
<gene>
    <name evidence="2" type="ORF">HB776_17360</name>
</gene>
<keyword evidence="1" id="KW-0472">Membrane</keyword>
<evidence type="ECO:0000313" key="3">
    <source>
        <dbReference type="Proteomes" id="UP000515291"/>
    </source>
</evidence>
<sequence>MQNVIEVAPLRLNSSVKGLALVYGLTILSCFIVNLIVKAMPIGPWNGDQINQMFWLDNVTWQLLSLWWALLSIVSAGWPFNGIKSNFARGIVIIAASWILGWLSAKSIYWSGLGADWVFPIVGCIFFFLAFFSFTGENWIVAGMPLHRQFFILLVLIGFCTYLVTNSVVRWIPAWWFPFVQMGAATGLLAYWTRGMKQPGRGFTQMAILFLTVLLCLWISRYLGLWDSAKPGVGTFWSIGYFTDDQYWLLWFMVACSVAYGVLIPIHNWPFSQIPMPWGGLAASGFCLLLAYLVTKLLFDLIGPVFGNIGEAFTYGYMGTHWSFMVPMLFGYGLAEPYLWKGQKTPGSWDDVL</sequence>
<keyword evidence="1" id="KW-1133">Transmembrane helix</keyword>
<feature type="transmembrane region" description="Helical" evidence="1">
    <location>
        <begin position="175"/>
        <end position="194"/>
    </location>
</feature>
<feature type="transmembrane region" description="Helical" evidence="1">
    <location>
        <begin position="87"/>
        <end position="105"/>
    </location>
</feature>
<dbReference type="Proteomes" id="UP000515291">
    <property type="component" value="Chromosome"/>
</dbReference>
<feature type="transmembrane region" description="Helical" evidence="1">
    <location>
        <begin position="278"/>
        <end position="295"/>
    </location>
</feature>
<evidence type="ECO:0000256" key="1">
    <source>
        <dbReference type="SAM" id="Phobius"/>
    </source>
</evidence>
<feature type="transmembrane region" description="Helical" evidence="1">
    <location>
        <begin position="20"/>
        <end position="40"/>
    </location>
</feature>
<dbReference type="RefSeq" id="WP_184511701.1">
    <property type="nucleotide sequence ID" value="NZ_CP050292.1"/>
</dbReference>
<name>A0A7G6U1C1_9BRAD</name>
<dbReference type="KEGG" id="trb:HB776_17360"/>
<feature type="transmembrane region" description="Helical" evidence="1">
    <location>
        <begin position="117"/>
        <end position="141"/>
    </location>
</feature>
<accession>A0A7G6U1C1</accession>
<evidence type="ECO:0000313" key="2">
    <source>
        <dbReference type="EMBL" id="QND72803.1"/>
    </source>
</evidence>